<keyword evidence="4" id="KW-0862">Zinc</keyword>
<evidence type="ECO:0000256" key="3">
    <source>
        <dbReference type="ARBA" id="ARBA00022771"/>
    </source>
</evidence>
<dbReference type="GO" id="GO:0046983">
    <property type="term" value="F:protein dimerization activity"/>
    <property type="evidence" value="ECO:0007669"/>
    <property type="project" value="InterPro"/>
</dbReference>
<feature type="domain" description="HAT C-terminal dimerisation" evidence="7">
    <location>
        <begin position="111"/>
        <end position="191"/>
    </location>
</feature>
<dbReference type="PANTHER" id="PTHR46481">
    <property type="entry name" value="ZINC FINGER BED DOMAIN-CONTAINING PROTEIN 4"/>
    <property type="match status" value="1"/>
</dbReference>
<protein>
    <submittedName>
        <fullName evidence="8">Unnamed protein product</fullName>
    </submittedName>
</protein>
<keyword evidence="9" id="KW-1185">Reference proteome</keyword>
<evidence type="ECO:0000256" key="5">
    <source>
        <dbReference type="ARBA" id="ARBA00023242"/>
    </source>
</evidence>
<organism evidence="8 9">
    <name type="scientific">Phytophthora fragariaefolia</name>
    <dbReference type="NCBI Taxonomy" id="1490495"/>
    <lineage>
        <taxon>Eukaryota</taxon>
        <taxon>Sar</taxon>
        <taxon>Stramenopiles</taxon>
        <taxon>Oomycota</taxon>
        <taxon>Peronosporomycetes</taxon>
        <taxon>Peronosporales</taxon>
        <taxon>Peronosporaceae</taxon>
        <taxon>Phytophthora</taxon>
    </lineage>
</organism>
<comment type="caution">
    <text evidence="8">The sequence shown here is derived from an EMBL/GenBank/DDBJ whole genome shotgun (WGS) entry which is preliminary data.</text>
</comment>
<keyword evidence="3" id="KW-0863">Zinc-finger</keyword>
<evidence type="ECO:0000256" key="1">
    <source>
        <dbReference type="ARBA" id="ARBA00004123"/>
    </source>
</evidence>
<feature type="region of interest" description="Disordered" evidence="6">
    <location>
        <begin position="49"/>
        <end position="84"/>
    </location>
</feature>
<dbReference type="GO" id="GO:0008270">
    <property type="term" value="F:zinc ion binding"/>
    <property type="evidence" value="ECO:0007669"/>
    <property type="project" value="UniProtKB-KW"/>
</dbReference>
<dbReference type="InterPro" id="IPR012337">
    <property type="entry name" value="RNaseH-like_sf"/>
</dbReference>
<name>A0A9W6Y814_9STRA</name>
<reference evidence="8" key="1">
    <citation type="submission" date="2023-04" db="EMBL/GenBank/DDBJ databases">
        <title>Phytophthora fragariaefolia NBRC 109709.</title>
        <authorList>
            <person name="Ichikawa N."/>
            <person name="Sato H."/>
            <person name="Tonouchi N."/>
        </authorList>
    </citation>
    <scope>NUCLEOTIDE SEQUENCE</scope>
    <source>
        <strain evidence="8">NBRC 109709</strain>
    </source>
</reference>
<keyword evidence="2" id="KW-0479">Metal-binding</keyword>
<keyword evidence="5" id="KW-0539">Nucleus</keyword>
<comment type="subcellular location">
    <subcellularLocation>
        <location evidence="1">Nucleus</location>
    </subcellularLocation>
</comment>
<evidence type="ECO:0000256" key="4">
    <source>
        <dbReference type="ARBA" id="ARBA00022833"/>
    </source>
</evidence>
<evidence type="ECO:0000313" key="9">
    <source>
        <dbReference type="Proteomes" id="UP001165121"/>
    </source>
</evidence>
<dbReference type="AlphaFoldDB" id="A0A9W6Y814"/>
<dbReference type="GO" id="GO:0005634">
    <property type="term" value="C:nucleus"/>
    <property type="evidence" value="ECO:0007669"/>
    <property type="project" value="UniProtKB-SubCell"/>
</dbReference>
<gene>
    <name evidence="8" type="ORF">Pfra01_002339200</name>
</gene>
<dbReference type="InterPro" id="IPR008906">
    <property type="entry name" value="HATC_C_dom"/>
</dbReference>
<proteinExistence type="predicted"/>
<dbReference type="PANTHER" id="PTHR46481:SF10">
    <property type="entry name" value="ZINC FINGER BED DOMAIN-CONTAINING PROTEIN 39"/>
    <property type="match status" value="1"/>
</dbReference>
<evidence type="ECO:0000256" key="2">
    <source>
        <dbReference type="ARBA" id="ARBA00022723"/>
    </source>
</evidence>
<dbReference type="InterPro" id="IPR052035">
    <property type="entry name" value="ZnF_BED_domain_contain"/>
</dbReference>
<evidence type="ECO:0000259" key="7">
    <source>
        <dbReference type="Pfam" id="PF05699"/>
    </source>
</evidence>
<dbReference type="EMBL" id="BSXT01003743">
    <property type="protein sequence ID" value="GMF55509.1"/>
    <property type="molecule type" value="Genomic_DNA"/>
</dbReference>
<dbReference type="Proteomes" id="UP001165121">
    <property type="component" value="Unassembled WGS sequence"/>
</dbReference>
<feature type="compositionally biased region" description="Polar residues" evidence="6">
    <location>
        <begin position="49"/>
        <end position="72"/>
    </location>
</feature>
<dbReference type="OrthoDB" id="128629at2759"/>
<dbReference type="SUPFAM" id="SSF53098">
    <property type="entry name" value="Ribonuclease H-like"/>
    <property type="match status" value="1"/>
</dbReference>
<dbReference type="Pfam" id="PF05699">
    <property type="entry name" value="Dimer_Tnp_hAT"/>
    <property type="match status" value="1"/>
</dbReference>
<evidence type="ECO:0000313" key="8">
    <source>
        <dbReference type="EMBL" id="GMF55509.1"/>
    </source>
</evidence>
<sequence length="212" mass="23961">MKRKKAKGTKRPPQFSFYSCYHHCRNCETPRTEAIPGLIDAAIAMAKQENMNQSQSPQSDKDSMVSQGSSIPKKQRSTAREGVFGKGVRREAQVGADARVKRLEMCCNAEVYLYLDEVADTEFDVDPLEWWRLHGQSYPYLASRASQWLACVATSVPSERAFSSAGNIINCKRTKVDPSLVRDLLFIHDNLEFPEWETDADATTDPIHEKNN</sequence>
<accession>A0A9W6Y814</accession>
<evidence type="ECO:0000256" key="6">
    <source>
        <dbReference type="SAM" id="MobiDB-lite"/>
    </source>
</evidence>